<reference evidence="1 2" key="1">
    <citation type="submission" date="2024-10" db="EMBL/GenBank/DDBJ databases">
        <title>Updated reference genomes for cyclostephanoid diatoms.</title>
        <authorList>
            <person name="Roberts W.R."/>
            <person name="Alverson A.J."/>
        </authorList>
    </citation>
    <scope>NUCLEOTIDE SEQUENCE [LARGE SCALE GENOMIC DNA]</scope>
    <source>
        <strain evidence="1 2">AJA232-27</strain>
    </source>
</reference>
<proteinExistence type="predicted"/>
<sequence length="625" mass="68229">MDKLLSLFTTLNRAKAAAAASGATDTGAVGASSDASSNNITYIIQSLHEELDGPNGVIQLLLPRILFLREVGVVDNDKNDVGDDGGSILYGDNALSLLSYLVESHPDEYMALTASSVRRIIDQTFTITSTTDTKSGDSATLPNKQNAAEVVSDALLLSLSKLLIGTNSDNQVGIATDVHATILVLCRWDAMQKNDHNGKISKRVLHILNMLWQHLHQQDRVQQRLYSTSQIRIAALMIDICLLGEEEMSMALSESNSDSGDDDDCIMDKLLYIALDHPNDDPLLQVSALDQLERLTTHEGITPVRSEFLLGNEVLRRGLLCLVGSPGSLSKDADVDEEWDDADPINGGAAFRLLTEICRVGILSSVSIVSDRTRAEFQVLLSNFQRALHNFHPQGELERLSYIHAVSSLIGSCAMVASSTSSSAGANSVMNAIVNDTTLLHEWLSLHSRVSQPKLKSTVLCSLSQVIEPSIWQENSQSNNVTRPSDSIVLQLYQAFSHANHERDATELLLASAKSPFVEERLGAYDMLRAMVMRGVGVRLLLLYDDGTGNNGSRGGSFLEWLLDQDLESTIEGKKAKYEIVHAMLSCNSDIIGGLLPPRALRQLEAWDRSGPSFMVTVPWDMATE</sequence>
<evidence type="ECO:0000313" key="2">
    <source>
        <dbReference type="Proteomes" id="UP001530293"/>
    </source>
</evidence>
<dbReference type="PANTHER" id="PTHR13554">
    <property type="entry name" value="26S PROTEASOME NON-ATPASE REGULATORY SUBUNIT 5-RELATED"/>
    <property type="match status" value="1"/>
</dbReference>
<dbReference type="InterPro" id="IPR019538">
    <property type="entry name" value="PSMD5"/>
</dbReference>
<comment type="caution">
    <text evidence="1">The sequence shown here is derived from an EMBL/GenBank/DDBJ whole genome shotgun (WGS) entry which is preliminary data.</text>
</comment>
<dbReference type="PANTHER" id="PTHR13554:SF10">
    <property type="entry name" value="26S PROTEASOME NON-ATPASE REGULATORY SUBUNIT 5"/>
    <property type="match status" value="1"/>
</dbReference>
<keyword evidence="2" id="KW-1185">Reference proteome</keyword>
<protein>
    <submittedName>
        <fullName evidence="1">Uncharacterized protein</fullName>
    </submittedName>
</protein>
<accession>A0ABD3MLA3</accession>
<organism evidence="1 2">
    <name type="scientific">Discostella pseudostelligera</name>
    <dbReference type="NCBI Taxonomy" id="259834"/>
    <lineage>
        <taxon>Eukaryota</taxon>
        <taxon>Sar</taxon>
        <taxon>Stramenopiles</taxon>
        <taxon>Ochrophyta</taxon>
        <taxon>Bacillariophyta</taxon>
        <taxon>Coscinodiscophyceae</taxon>
        <taxon>Thalassiosirophycidae</taxon>
        <taxon>Stephanodiscales</taxon>
        <taxon>Stephanodiscaceae</taxon>
        <taxon>Discostella</taxon>
    </lineage>
</organism>
<name>A0ABD3MLA3_9STRA</name>
<dbReference type="AlphaFoldDB" id="A0ABD3MLA3"/>
<gene>
    <name evidence="1" type="ORF">ACHAWU_001671</name>
</gene>
<evidence type="ECO:0000313" key="1">
    <source>
        <dbReference type="EMBL" id="KAL3762726.1"/>
    </source>
</evidence>
<dbReference type="Proteomes" id="UP001530293">
    <property type="component" value="Unassembled WGS sequence"/>
</dbReference>
<dbReference type="EMBL" id="JALLBG020000131">
    <property type="protein sequence ID" value="KAL3762726.1"/>
    <property type="molecule type" value="Genomic_DNA"/>
</dbReference>
<dbReference type="Pfam" id="PF10508">
    <property type="entry name" value="Proteasom_PSMB"/>
    <property type="match status" value="1"/>
</dbReference>